<evidence type="ECO:0000313" key="6">
    <source>
        <dbReference type="Proteomes" id="UP000053989"/>
    </source>
</evidence>
<dbReference type="EMBL" id="KN822078">
    <property type="protein sequence ID" value="KIM59021.1"/>
    <property type="molecule type" value="Genomic_DNA"/>
</dbReference>
<keyword evidence="1" id="KW-0507">mRNA processing</keyword>
<dbReference type="OrthoDB" id="3071436at2759"/>
<evidence type="ECO:0000313" key="5">
    <source>
        <dbReference type="EMBL" id="KIM59021.1"/>
    </source>
</evidence>
<dbReference type="InterPro" id="IPR036875">
    <property type="entry name" value="Znf_CCHC_sf"/>
</dbReference>
<dbReference type="PROSITE" id="PS50158">
    <property type="entry name" value="ZF_CCHC"/>
    <property type="match status" value="1"/>
</dbReference>
<dbReference type="STRING" id="1036808.A0A0C3DSS1"/>
<dbReference type="SUPFAM" id="SSF57756">
    <property type="entry name" value="Retrovirus zinc finger-like domains"/>
    <property type="match status" value="1"/>
</dbReference>
<protein>
    <recommendedName>
        <fullName evidence="4">CCHC-type domain-containing protein</fullName>
    </recommendedName>
</protein>
<reference evidence="5 6" key="1">
    <citation type="submission" date="2014-04" db="EMBL/GenBank/DDBJ databases">
        <authorList>
            <consortium name="DOE Joint Genome Institute"/>
            <person name="Kuo A."/>
            <person name="Kohler A."/>
            <person name="Nagy L.G."/>
            <person name="Floudas D."/>
            <person name="Copeland A."/>
            <person name="Barry K.W."/>
            <person name="Cichocki N."/>
            <person name="Veneault-Fourrey C."/>
            <person name="LaButti K."/>
            <person name="Lindquist E.A."/>
            <person name="Lipzen A."/>
            <person name="Lundell T."/>
            <person name="Morin E."/>
            <person name="Murat C."/>
            <person name="Sun H."/>
            <person name="Tunlid A."/>
            <person name="Henrissat B."/>
            <person name="Grigoriev I.V."/>
            <person name="Hibbett D.S."/>
            <person name="Martin F."/>
            <person name="Nordberg H.P."/>
            <person name="Cantor M.N."/>
            <person name="Hua S.X."/>
        </authorList>
    </citation>
    <scope>NUCLEOTIDE SEQUENCE [LARGE SCALE GENOMIC DNA]</scope>
    <source>
        <strain evidence="5 6">Foug A</strain>
    </source>
</reference>
<keyword evidence="6" id="KW-1185">Reference proteome</keyword>
<dbReference type="AlphaFoldDB" id="A0A0C3DSS1"/>
<keyword evidence="2" id="KW-0863">Zinc-finger</keyword>
<evidence type="ECO:0000256" key="2">
    <source>
        <dbReference type="PROSITE-ProRule" id="PRU00047"/>
    </source>
</evidence>
<dbReference type="Pfam" id="PF00098">
    <property type="entry name" value="zf-CCHC"/>
    <property type="match status" value="1"/>
</dbReference>
<dbReference type="Proteomes" id="UP000053989">
    <property type="component" value="Unassembled WGS sequence"/>
</dbReference>
<evidence type="ECO:0000256" key="1">
    <source>
        <dbReference type="ARBA" id="ARBA00022664"/>
    </source>
</evidence>
<name>A0A0C3DSS1_9AGAM</name>
<gene>
    <name evidence="5" type="ORF">SCLCIDRAFT_10055</name>
</gene>
<organism evidence="5 6">
    <name type="scientific">Scleroderma citrinum Foug A</name>
    <dbReference type="NCBI Taxonomy" id="1036808"/>
    <lineage>
        <taxon>Eukaryota</taxon>
        <taxon>Fungi</taxon>
        <taxon>Dikarya</taxon>
        <taxon>Basidiomycota</taxon>
        <taxon>Agaricomycotina</taxon>
        <taxon>Agaricomycetes</taxon>
        <taxon>Agaricomycetidae</taxon>
        <taxon>Boletales</taxon>
        <taxon>Sclerodermatineae</taxon>
        <taxon>Sclerodermataceae</taxon>
        <taxon>Scleroderma</taxon>
    </lineage>
</organism>
<accession>A0A0C3DSS1</accession>
<evidence type="ECO:0000256" key="3">
    <source>
        <dbReference type="SAM" id="MobiDB-lite"/>
    </source>
</evidence>
<keyword evidence="2" id="KW-0479">Metal-binding</keyword>
<sequence>MTLKPVQPLVYDGSADSKAFHRFMTESTAYVKDGNVPEKKQVFMIAHFLTGKGRTFYAEEVTADPYSWRLCEFFRQLFNFCFPVNYHNLQSDKIAVFMQNQLTVSEYLHELKEMWNTIGERNDRLKVDKFWKGLRKDFQRDLWKDKLNPEVLTLKEVVATAEVIEISRSVMSPPRESKPGRCYDGFVVRSTATTPEGMRDTRNRGPHCRHRGQLSGNSNKPGAPGPKTFTPKVKAHTSYLKKEVAPRLKLSKDEEARRKAEGLCFICSGSGHFSRNCPRRNKVASSSNGNAPPGVTSYGVDLDFGDIKCQRSLLKASASVRRSKRGH</sequence>
<proteinExistence type="predicted"/>
<evidence type="ECO:0000259" key="4">
    <source>
        <dbReference type="PROSITE" id="PS50158"/>
    </source>
</evidence>
<dbReference type="GO" id="GO:0003676">
    <property type="term" value="F:nucleic acid binding"/>
    <property type="evidence" value="ECO:0007669"/>
    <property type="project" value="InterPro"/>
</dbReference>
<feature type="domain" description="CCHC-type" evidence="4">
    <location>
        <begin position="264"/>
        <end position="279"/>
    </location>
</feature>
<dbReference type="InParanoid" id="A0A0C3DSS1"/>
<keyword evidence="2" id="KW-0862">Zinc</keyword>
<reference evidence="6" key="2">
    <citation type="submission" date="2015-01" db="EMBL/GenBank/DDBJ databases">
        <title>Evolutionary Origins and Diversification of the Mycorrhizal Mutualists.</title>
        <authorList>
            <consortium name="DOE Joint Genome Institute"/>
            <consortium name="Mycorrhizal Genomics Consortium"/>
            <person name="Kohler A."/>
            <person name="Kuo A."/>
            <person name="Nagy L.G."/>
            <person name="Floudas D."/>
            <person name="Copeland A."/>
            <person name="Barry K.W."/>
            <person name="Cichocki N."/>
            <person name="Veneault-Fourrey C."/>
            <person name="LaButti K."/>
            <person name="Lindquist E.A."/>
            <person name="Lipzen A."/>
            <person name="Lundell T."/>
            <person name="Morin E."/>
            <person name="Murat C."/>
            <person name="Riley R."/>
            <person name="Ohm R."/>
            <person name="Sun H."/>
            <person name="Tunlid A."/>
            <person name="Henrissat B."/>
            <person name="Grigoriev I.V."/>
            <person name="Hibbett D.S."/>
            <person name="Martin F."/>
        </authorList>
    </citation>
    <scope>NUCLEOTIDE SEQUENCE [LARGE SCALE GENOMIC DNA]</scope>
    <source>
        <strain evidence="6">Foug A</strain>
    </source>
</reference>
<feature type="region of interest" description="Disordered" evidence="3">
    <location>
        <begin position="193"/>
        <end position="236"/>
    </location>
</feature>
<dbReference type="InterPro" id="IPR001878">
    <property type="entry name" value="Znf_CCHC"/>
</dbReference>
<dbReference type="Gene3D" id="4.10.60.10">
    <property type="entry name" value="Zinc finger, CCHC-type"/>
    <property type="match status" value="1"/>
</dbReference>
<dbReference type="GO" id="GO:0008270">
    <property type="term" value="F:zinc ion binding"/>
    <property type="evidence" value="ECO:0007669"/>
    <property type="project" value="UniProtKB-KW"/>
</dbReference>
<dbReference type="GO" id="GO:0006397">
    <property type="term" value="P:mRNA processing"/>
    <property type="evidence" value="ECO:0007669"/>
    <property type="project" value="UniProtKB-KW"/>
</dbReference>
<dbReference type="HOGENOM" id="CLU_941851_0_0_1"/>
<dbReference type="SMART" id="SM00343">
    <property type="entry name" value="ZnF_C2HC"/>
    <property type="match status" value="1"/>
</dbReference>